<keyword evidence="7" id="KW-0539">Nucleus</keyword>
<dbReference type="GO" id="GO:0004518">
    <property type="term" value="F:nuclease activity"/>
    <property type="evidence" value="ECO:0007669"/>
    <property type="project" value="UniProtKB-KW"/>
</dbReference>
<keyword evidence="10" id="KW-1185">Reference proteome</keyword>
<dbReference type="EMBL" id="JBJQOH010000004">
    <property type="protein sequence ID" value="KAL3687921.1"/>
    <property type="molecule type" value="Genomic_DNA"/>
</dbReference>
<gene>
    <name evidence="9" type="ORF">R1sor_014230</name>
</gene>
<comment type="cofactor">
    <cofactor evidence="1">
        <name>a divalent metal cation</name>
        <dbReference type="ChEBI" id="CHEBI:60240"/>
    </cofactor>
</comment>
<proteinExistence type="inferred from homology"/>
<dbReference type="InterPro" id="IPR027806">
    <property type="entry name" value="HARBI1_dom"/>
</dbReference>
<keyword evidence="4" id="KW-0540">Nuclease</keyword>
<sequence>MSKITFSVLLTEIEGHPVFQSTGKKPQAPVVEQLAVALDRFGHNGNGACLRRTLQLWGVAHGTLCLYTKRVVVGLQDQIKSYVRWPTAIERKRISARFARKGFPGCVGLVDGTLLPLAQRPRDYGETYFDRKCNYSLNAQIICDDLRNITYCSVGMPGSTHDITALRKAPIWKHFRRESQIFSRGQYILGDSTYNPPMPHLIGSFKVSRTVLTEEFNKCVAHARAVNEHCIGVLKARWFSLKQIRTQLKCKAESKHVVQWVECYVMLHDFCLRYNDTWTEEDSQLELDEDLPASFPPAARWNTDREIGDELGRCPLYKWNRAPTRGHDSYGIAPQQGGAILLGE</sequence>
<evidence type="ECO:0000256" key="3">
    <source>
        <dbReference type="ARBA" id="ARBA00006958"/>
    </source>
</evidence>
<evidence type="ECO:0000313" key="10">
    <source>
        <dbReference type="Proteomes" id="UP001633002"/>
    </source>
</evidence>
<comment type="similarity">
    <text evidence="3">Belongs to the HARBI1 family.</text>
</comment>
<evidence type="ECO:0000256" key="1">
    <source>
        <dbReference type="ARBA" id="ARBA00001968"/>
    </source>
</evidence>
<evidence type="ECO:0000256" key="7">
    <source>
        <dbReference type="ARBA" id="ARBA00023242"/>
    </source>
</evidence>
<evidence type="ECO:0000256" key="5">
    <source>
        <dbReference type="ARBA" id="ARBA00022723"/>
    </source>
</evidence>
<dbReference type="AlphaFoldDB" id="A0ABD3HAM9"/>
<reference evidence="9 10" key="1">
    <citation type="submission" date="2024-09" db="EMBL/GenBank/DDBJ databases">
        <title>Chromosome-scale assembly of Riccia sorocarpa.</title>
        <authorList>
            <person name="Paukszto L."/>
        </authorList>
    </citation>
    <scope>NUCLEOTIDE SEQUENCE [LARGE SCALE GENOMIC DNA]</scope>
    <source>
        <strain evidence="9">LP-2024</strain>
        <tissue evidence="9">Aerial parts of the thallus</tissue>
    </source>
</reference>
<evidence type="ECO:0000259" key="8">
    <source>
        <dbReference type="Pfam" id="PF13359"/>
    </source>
</evidence>
<dbReference type="InterPro" id="IPR045249">
    <property type="entry name" value="HARBI1-like"/>
</dbReference>
<dbReference type="GO" id="GO:0016787">
    <property type="term" value="F:hydrolase activity"/>
    <property type="evidence" value="ECO:0007669"/>
    <property type="project" value="UniProtKB-KW"/>
</dbReference>
<comment type="caution">
    <text evidence="9">The sequence shown here is derived from an EMBL/GenBank/DDBJ whole genome shotgun (WGS) entry which is preliminary data.</text>
</comment>
<evidence type="ECO:0000256" key="6">
    <source>
        <dbReference type="ARBA" id="ARBA00022801"/>
    </source>
</evidence>
<dbReference type="Proteomes" id="UP001633002">
    <property type="component" value="Unassembled WGS sequence"/>
</dbReference>
<accession>A0ABD3HAM9</accession>
<keyword evidence="5" id="KW-0479">Metal-binding</keyword>
<protein>
    <recommendedName>
        <fullName evidence="8">DDE Tnp4 domain-containing protein</fullName>
    </recommendedName>
</protein>
<organism evidence="9 10">
    <name type="scientific">Riccia sorocarpa</name>
    <dbReference type="NCBI Taxonomy" id="122646"/>
    <lineage>
        <taxon>Eukaryota</taxon>
        <taxon>Viridiplantae</taxon>
        <taxon>Streptophyta</taxon>
        <taxon>Embryophyta</taxon>
        <taxon>Marchantiophyta</taxon>
        <taxon>Marchantiopsida</taxon>
        <taxon>Marchantiidae</taxon>
        <taxon>Marchantiales</taxon>
        <taxon>Ricciaceae</taxon>
        <taxon>Riccia</taxon>
    </lineage>
</organism>
<evidence type="ECO:0000256" key="4">
    <source>
        <dbReference type="ARBA" id="ARBA00022722"/>
    </source>
</evidence>
<evidence type="ECO:0000256" key="2">
    <source>
        <dbReference type="ARBA" id="ARBA00004123"/>
    </source>
</evidence>
<evidence type="ECO:0000313" key="9">
    <source>
        <dbReference type="EMBL" id="KAL3687921.1"/>
    </source>
</evidence>
<dbReference type="Pfam" id="PF13359">
    <property type="entry name" value="DDE_Tnp_4"/>
    <property type="match status" value="1"/>
</dbReference>
<comment type="subcellular location">
    <subcellularLocation>
        <location evidence="2">Nucleus</location>
    </subcellularLocation>
</comment>
<name>A0ABD3HAM9_9MARC</name>
<dbReference type="PANTHER" id="PTHR22930:SF85">
    <property type="entry name" value="GH03217P-RELATED"/>
    <property type="match status" value="1"/>
</dbReference>
<feature type="domain" description="DDE Tnp4" evidence="8">
    <location>
        <begin position="110"/>
        <end position="268"/>
    </location>
</feature>
<keyword evidence="6" id="KW-0378">Hydrolase</keyword>
<dbReference type="GO" id="GO:0046872">
    <property type="term" value="F:metal ion binding"/>
    <property type="evidence" value="ECO:0007669"/>
    <property type="project" value="UniProtKB-KW"/>
</dbReference>
<dbReference type="PANTHER" id="PTHR22930">
    <property type="match status" value="1"/>
</dbReference>
<dbReference type="GO" id="GO:0005634">
    <property type="term" value="C:nucleus"/>
    <property type="evidence" value="ECO:0007669"/>
    <property type="project" value="UniProtKB-SubCell"/>
</dbReference>